<protein>
    <recommendedName>
        <fullName evidence="6">Leucine-rich repeat-containing protein 63</fullName>
    </recommendedName>
</protein>
<gene>
    <name evidence="4" type="ORF">J4Q44_G00197490</name>
</gene>
<dbReference type="Gene3D" id="3.80.10.10">
    <property type="entry name" value="Ribonuclease Inhibitor"/>
    <property type="match status" value="1"/>
</dbReference>
<reference evidence="4 5" key="1">
    <citation type="submission" date="2021-04" db="EMBL/GenBank/DDBJ databases">
        <authorList>
            <person name="De Guttry C."/>
            <person name="Zahm M."/>
            <person name="Klopp C."/>
            <person name="Cabau C."/>
            <person name="Louis A."/>
            <person name="Berthelot C."/>
            <person name="Parey E."/>
            <person name="Roest Crollius H."/>
            <person name="Montfort J."/>
            <person name="Robinson-Rechavi M."/>
            <person name="Bucao C."/>
            <person name="Bouchez O."/>
            <person name="Gislard M."/>
            <person name="Lluch J."/>
            <person name="Milhes M."/>
            <person name="Lampietro C."/>
            <person name="Lopez Roques C."/>
            <person name="Donnadieu C."/>
            <person name="Braasch I."/>
            <person name="Desvignes T."/>
            <person name="Postlethwait J."/>
            <person name="Bobe J."/>
            <person name="Wedekind C."/>
            <person name="Guiguen Y."/>
        </authorList>
    </citation>
    <scope>NUCLEOTIDE SEQUENCE [LARGE SCALE GENOMIC DNA]</scope>
    <source>
        <strain evidence="4">Cs_M1</strain>
        <tissue evidence="4">Blood</tissue>
    </source>
</reference>
<sequence>MSSEHARLLLRRPLPPKKIPPIVKPLPSPILSGTIIDSLPSTARRDLKDSASERSESSCHVLPLWDYDPAAFRAAPTPLTSVPSMLIPKIIEGFPCKPPRTLHKIPLLDLLKTDPRYIPSPPSFSFNDFLRYPNGGCEAQSLEGLKKVALSRCNYRKLVGLFLMELHKGQQTEVSKQLMSTEKLPEAKTRIPQKQIICELAALIRMEVQAQMMCRRSCVGDGTCRSEQKSVEIWVPPGERQAVQKQENVYLGTEVILNSVTTKNFQGSRRTHSPFRHCGEAISPSELAILDCLTEGGKALTLKAHFIALLPDLTPLAQSLLYLNLSFNDFTIFPVEVYELTQLEVLKMRDNPIEEIPTGIHRLTRLKTFVISFCKITSLPPELYQLPTLQFLDVSYNLLSSLTNDIRKLRTLEYLNVEGNQLPGLPCGALRLSLTQLRISNNYMHPYFWKSCSQNSPQELQHSATMTLSLTDTCLRYASLPPEAQMALSRVGVCDCCRGPMYGPGLKVIRPCYNIFGLHRVPFIFNACTPACHWNFKNQTKSLSSVLYGEDTTHNSEQVTRL</sequence>
<evidence type="ECO:0000256" key="1">
    <source>
        <dbReference type="ARBA" id="ARBA00022614"/>
    </source>
</evidence>
<name>A0AAN8LCU0_9TELE</name>
<keyword evidence="5" id="KW-1185">Reference proteome</keyword>
<keyword evidence="2" id="KW-0677">Repeat</keyword>
<evidence type="ECO:0000256" key="3">
    <source>
        <dbReference type="SAM" id="MobiDB-lite"/>
    </source>
</evidence>
<dbReference type="Pfam" id="PF13855">
    <property type="entry name" value="LRR_8"/>
    <property type="match status" value="1"/>
</dbReference>
<keyword evidence="1" id="KW-0433">Leucine-rich repeat</keyword>
<dbReference type="PANTHER" id="PTHR48051">
    <property type="match status" value="1"/>
</dbReference>
<comment type="caution">
    <text evidence="4">The sequence shown here is derived from an EMBL/GenBank/DDBJ whole genome shotgun (WGS) entry which is preliminary data.</text>
</comment>
<evidence type="ECO:0000256" key="2">
    <source>
        <dbReference type="ARBA" id="ARBA00022737"/>
    </source>
</evidence>
<dbReference type="InterPro" id="IPR050216">
    <property type="entry name" value="LRR_domain-containing"/>
</dbReference>
<dbReference type="Proteomes" id="UP001356427">
    <property type="component" value="Unassembled WGS sequence"/>
</dbReference>
<proteinExistence type="predicted"/>
<dbReference type="PANTHER" id="PTHR48051:SF46">
    <property type="entry name" value="LEUCINE RICH REPEAT-CONTAINING DOMAIN PROTEIN"/>
    <property type="match status" value="1"/>
</dbReference>
<dbReference type="InterPro" id="IPR003591">
    <property type="entry name" value="Leu-rich_rpt_typical-subtyp"/>
</dbReference>
<evidence type="ECO:0008006" key="6">
    <source>
        <dbReference type="Google" id="ProtNLM"/>
    </source>
</evidence>
<evidence type="ECO:0000313" key="5">
    <source>
        <dbReference type="Proteomes" id="UP001356427"/>
    </source>
</evidence>
<dbReference type="SUPFAM" id="SSF52058">
    <property type="entry name" value="L domain-like"/>
    <property type="match status" value="1"/>
</dbReference>
<dbReference type="InterPro" id="IPR001611">
    <property type="entry name" value="Leu-rich_rpt"/>
</dbReference>
<evidence type="ECO:0000313" key="4">
    <source>
        <dbReference type="EMBL" id="KAK6309868.1"/>
    </source>
</evidence>
<dbReference type="GO" id="GO:0005737">
    <property type="term" value="C:cytoplasm"/>
    <property type="evidence" value="ECO:0007669"/>
    <property type="project" value="TreeGrafter"/>
</dbReference>
<accession>A0AAN8LCU0</accession>
<organism evidence="4 5">
    <name type="scientific">Coregonus suidteri</name>
    <dbReference type="NCBI Taxonomy" id="861788"/>
    <lineage>
        <taxon>Eukaryota</taxon>
        <taxon>Metazoa</taxon>
        <taxon>Chordata</taxon>
        <taxon>Craniata</taxon>
        <taxon>Vertebrata</taxon>
        <taxon>Euteleostomi</taxon>
        <taxon>Actinopterygii</taxon>
        <taxon>Neopterygii</taxon>
        <taxon>Teleostei</taxon>
        <taxon>Protacanthopterygii</taxon>
        <taxon>Salmoniformes</taxon>
        <taxon>Salmonidae</taxon>
        <taxon>Coregoninae</taxon>
        <taxon>Coregonus</taxon>
    </lineage>
</organism>
<feature type="region of interest" description="Disordered" evidence="3">
    <location>
        <begin position="1"/>
        <end position="21"/>
    </location>
</feature>
<dbReference type="AlphaFoldDB" id="A0AAN8LCU0"/>
<dbReference type="SMART" id="SM00369">
    <property type="entry name" value="LRR_TYP"/>
    <property type="match status" value="4"/>
</dbReference>
<dbReference type="InterPro" id="IPR032675">
    <property type="entry name" value="LRR_dom_sf"/>
</dbReference>
<dbReference type="EMBL" id="JAGTTL010000017">
    <property type="protein sequence ID" value="KAK6309868.1"/>
    <property type="molecule type" value="Genomic_DNA"/>
</dbReference>